<evidence type="ECO:0000313" key="1">
    <source>
        <dbReference type="EMBL" id="PQQ65693.1"/>
    </source>
</evidence>
<proteinExistence type="predicted"/>
<evidence type="ECO:0000313" key="2">
    <source>
        <dbReference type="Proteomes" id="UP000239720"/>
    </source>
</evidence>
<protein>
    <submittedName>
        <fullName evidence="1">Uncharacterized protein</fullName>
    </submittedName>
</protein>
<name>A0A2S8R7C3_9FIRM</name>
<comment type="caution">
    <text evidence="1">The sequence shown here is derived from an EMBL/GenBank/DDBJ whole genome shotgun (WGS) entry which is preliminary data.</text>
</comment>
<sequence>MELVFSGFGIEIIKREGKFFVRYDSGETVSNMIEKEITEDEAIKAQKSEKDAYEVLLLRERRP</sequence>
<accession>A0A2S8R7C3</accession>
<dbReference type="Proteomes" id="UP000239720">
    <property type="component" value="Unassembled WGS sequence"/>
</dbReference>
<dbReference type="RefSeq" id="WP_105367518.1">
    <property type="nucleotide sequence ID" value="NZ_NEMB01000003.1"/>
</dbReference>
<reference evidence="1 2" key="1">
    <citation type="journal article" date="2018" name="Syst. Appl. Microbiol.">
        <title>Characterization and high-quality draft genome sequence of Herbivorax saccincola A7, an anaerobic, alkaliphilic, thermophilic, cellulolytic, and xylanolytic bacterium.</title>
        <authorList>
            <person name="Aikawa S."/>
            <person name="Baramee S."/>
            <person name="Sermsathanaswadi J."/>
            <person name="Thianheng P."/>
            <person name="Tachaapaikoon C."/>
            <person name="Shikata A."/>
            <person name="Waeonukul R."/>
            <person name="Pason P."/>
            <person name="Ratanakhanokchai K."/>
            <person name="Kosugi A."/>
        </authorList>
    </citation>
    <scope>NUCLEOTIDE SEQUENCE [LARGE SCALE GENOMIC DNA]</scope>
    <source>
        <strain evidence="1 2">A7</strain>
    </source>
</reference>
<gene>
    <name evidence="1" type="ORF">B9R14_02185</name>
</gene>
<organism evidence="1 2">
    <name type="scientific">Acetivibrio saccincola</name>
    <dbReference type="NCBI Taxonomy" id="1677857"/>
    <lineage>
        <taxon>Bacteria</taxon>
        <taxon>Bacillati</taxon>
        <taxon>Bacillota</taxon>
        <taxon>Clostridia</taxon>
        <taxon>Eubacteriales</taxon>
        <taxon>Oscillospiraceae</taxon>
        <taxon>Acetivibrio</taxon>
    </lineage>
</organism>
<dbReference type="OrthoDB" id="2936592at2"/>
<dbReference type="AlphaFoldDB" id="A0A2S8R7C3"/>
<dbReference type="EMBL" id="NEMB01000003">
    <property type="protein sequence ID" value="PQQ65693.1"/>
    <property type="molecule type" value="Genomic_DNA"/>
</dbReference>